<dbReference type="Proteomes" id="UP001236507">
    <property type="component" value="Unassembled WGS sequence"/>
</dbReference>
<gene>
    <name evidence="1" type="ORF">QM524_09635</name>
</gene>
<organism evidence="1 2">
    <name type="scientific">Flectobacillus roseus</name>
    <dbReference type="NCBI Taxonomy" id="502259"/>
    <lineage>
        <taxon>Bacteria</taxon>
        <taxon>Pseudomonadati</taxon>
        <taxon>Bacteroidota</taxon>
        <taxon>Cytophagia</taxon>
        <taxon>Cytophagales</taxon>
        <taxon>Flectobacillaceae</taxon>
        <taxon>Flectobacillus</taxon>
    </lineage>
</organism>
<protein>
    <submittedName>
        <fullName evidence="1">Uncharacterized protein</fullName>
    </submittedName>
</protein>
<proteinExistence type="predicted"/>
<comment type="caution">
    <text evidence="1">The sequence shown here is derived from an EMBL/GenBank/DDBJ whole genome shotgun (WGS) entry which is preliminary data.</text>
</comment>
<reference evidence="1 2" key="1">
    <citation type="submission" date="2023-05" db="EMBL/GenBank/DDBJ databases">
        <title>Novel species of genus Flectobacillus isolated from stream in China.</title>
        <authorList>
            <person name="Lu H."/>
        </authorList>
    </citation>
    <scope>NUCLEOTIDE SEQUENCE [LARGE SCALE GENOMIC DNA]</scope>
    <source>
        <strain evidence="1 2">KCTC 42575</strain>
    </source>
</reference>
<dbReference type="RefSeq" id="WP_283344409.1">
    <property type="nucleotide sequence ID" value="NZ_JASHIF010000008.1"/>
</dbReference>
<name>A0ABT6Y7C5_9BACT</name>
<evidence type="ECO:0000313" key="1">
    <source>
        <dbReference type="EMBL" id="MDI9859470.1"/>
    </source>
</evidence>
<dbReference type="EMBL" id="JASHIF010000008">
    <property type="protein sequence ID" value="MDI9859470.1"/>
    <property type="molecule type" value="Genomic_DNA"/>
</dbReference>
<accession>A0ABT6Y7C5</accession>
<evidence type="ECO:0000313" key="2">
    <source>
        <dbReference type="Proteomes" id="UP001236507"/>
    </source>
</evidence>
<sequence>MLYTLGSTEYCCGIIGNKYTVEDRVIKFTDRITCPNVKCAQVVNCTGWSIRKLDGDILEINQCPDGIYRFKRTILLVSSK</sequence>
<keyword evidence="2" id="KW-1185">Reference proteome</keyword>